<evidence type="ECO:0000313" key="2">
    <source>
        <dbReference type="Proteomes" id="UP000249464"/>
    </source>
</evidence>
<evidence type="ECO:0000313" key="1">
    <source>
        <dbReference type="EMBL" id="SGY12631.1"/>
    </source>
</evidence>
<gene>
    <name evidence="1" type="primary">BQ5605_C011g06563</name>
    <name evidence="1" type="ORF">BQ5605_C011G06563</name>
</gene>
<dbReference type="EMBL" id="FQNC01000011">
    <property type="protein sequence ID" value="SGY12631.1"/>
    <property type="molecule type" value="Genomic_DNA"/>
</dbReference>
<protein>
    <submittedName>
        <fullName evidence="1">BQ5605_C011g06563 protein</fullName>
    </submittedName>
</protein>
<keyword evidence="2" id="KW-1185">Reference proteome</keyword>
<dbReference type="Proteomes" id="UP000249464">
    <property type="component" value="Unassembled WGS sequence"/>
</dbReference>
<proteinExistence type="predicted"/>
<organism evidence="1 2">
    <name type="scientific">Microbotryum silenes-dioicae</name>
    <dbReference type="NCBI Taxonomy" id="796604"/>
    <lineage>
        <taxon>Eukaryota</taxon>
        <taxon>Fungi</taxon>
        <taxon>Dikarya</taxon>
        <taxon>Basidiomycota</taxon>
        <taxon>Pucciniomycotina</taxon>
        <taxon>Microbotryomycetes</taxon>
        <taxon>Microbotryales</taxon>
        <taxon>Microbotryaceae</taxon>
        <taxon>Microbotryum</taxon>
    </lineage>
</organism>
<name>A0A2X0LPG2_9BASI</name>
<reference evidence="1 2" key="1">
    <citation type="submission" date="2016-11" db="EMBL/GenBank/DDBJ databases">
        <authorList>
            <person name="Jaros S."/>
            <person name="Januszkiewicz K."/>
            <person name="Wedrychowicz H."/>
        </authorList>
    </citation>
    <scope>NUCLEOTIDE SEQUENCE [LARGE SCALE GENOMIC DNA]</scope>
</reference>
<dbReference type="AlphaFoldDB" id="A0A2X0LPG2"/>
<accession>A0A2X0LPG2</accession>
<sequence length="121" mass="13249">MGLLERPLLGAPRLYKLNASVHTGSKGALPSLVSTKHLKKLAASGQVEGLDWPYSDFECVDFSCNACLASKAHRLPFPSSSSHAAEPLALVHSDVLSFPEESLSHKRYLVTFIDDFSMLYE</sequence>